<comment type="caution">
    <text evidence="4">The sequence shown here is derived from an EMBL/GenBank/DDBJ whole genome shotgun (WGS) entry which is preliminary data.</text>
</comment>
<feature type="domain" description="AAA+ ATPase" evidence="3">
    <location>
        <begin position="149"/>
        <end position="276"/>
    </location>
</feature>
<dbReference type="GO" id="GO:0016887">
    <property type="term" value="F:ATP hydrolysis activity"/>
    <property type="evidence" value="ECO:0007669"/>
    <property type="project" value="InterPro"/>
</dbReference>
<proteinExistence type="inferred from homology"/>
<dbReference type="PANTHER" id="PTHR30486:SF6">
    <property type="entry name" value="TYPE IV PILUS RETRACTATION ATPASE PILT"/>
    <property type="match status" value="1"/>
</dbReference>
<protein>
    <submittedName>
        <fullName evidence="4">TadA family conjugal transfer-associated ATPase</fullName>
    </submittedName>
</protein>
<dbReference type="CDD" id="cd01130">
    <property type="entry name" value="VirB11-like_ATPase"/>
    <property type="match status" value="1"/>
</dbReference>
<dbReference type="Pfam" id="PF00437">
    <property type="entry name" value="T2SSE"/>
    <property type="match status" value="1"/>
</dbReference>
<reference evidence="4 5" key="1">
    <citation type="submission" date="2019-12" db="EMBL/GenBank/DDBJ databases">
        <authorList>
            <person name="Li J."/>
            <person name="Shi Y."/>
            <person name="Xu G."/>
            <person name="Xiao D."/>
            <person name="Ran X."/>
        </authorList>
    </citation>
    <scope>NUCLEOTIDE SEQUENCE [LARGE SCALE GENOMIC DNA]</scope>
    <source>
        <strain evidence="4 5">JCM 15915</strain>
    </source>
</reference>
<dbReference type="InterPro" id="IPR022399">
    <property type="entry name" value="TadA-like_ATPase"/>
</dbReference>
<dbReference type="Gene3D" id="3.30.450.370">
    <property type="match status" value="1"/>
</dbReference>
<dbReference type="Gene3D" id="3.40.50.300">
    <property type="entry name" value="P-loop containing nucleotide triphosphate hydrolases"/>
    <property type="match status" value="1"/>
</dbReference>
<dbReference type="AlphaFoldDB" id="A0A7K1LF00"/>
<keyword evidence="5" id="KW-1185">Reference proteome</keyword>
<gene>
    <name evidence="4" type="ORF">GMA10_00195</name>
</gene>
<dbReference type="NCBIfam" id="TIGR03819">
    <property type="entry name" value="heli_sec_ATPase"/>
    <property type="match status" value="1"/>
</dbReference>
<dbReference type="SMART" id="SM00382">
    <property type="entry name" value="AAA"/>
    <property type="match status" value="1"/>
</dbReference>
<feature type="compositionally biased region" description="Polar residues" evidence="2">
    <location>
        <begin position="354"/>
        <end position="364"/>
    </location>
</feature>
<comment type="similarity">
    <text evidence="1">Belongs to the GSP E family.</text>
</comment>
<name>A0A7K1LF00_9MICC</name>
<evidence type="ECO:0000313" key="5">
    <source>
        <dbReference type="Proteomes" id="UP000462152"/>
    </source>
</evidence>
<dbReference type="InterPro" id="IPR027417">
    <property type="entry name" value="P-loop_NTPase"/>
</dbReference>
<evidence type="ECO:0000256" key="1">
    <source>
        <dbReference type="ARBA" id="ARBA00006611"/>
    </source>
</evidence>
<evidence type="ECO:0000256" key="2">
    <source>
        <dbReference type="SAM" id="MobiDB-lite"/>
    </source>
</evidence>
<feature type="region of interest" description="Disordered" evidence="2">
    <location>
        <begin position="351"/>
        <end position="372"/>
    </location>
</feature>
<dbReference type="InterPro" id="IPR001482">
    <property type="entry name" value="T2SS/T4SS_dom"/>
</dbReference>
<dbReference type="InterPro" id="IPR050921">
    <property type="entry name" value="T4SS_GSP_E_ATPase"/>
</dbReference>
<accession>A0A7K1LF00</accession>
<evidence type="ECO:0000259" key="3">
    <source>
        <dbReference type="SMART" id="SM00382"/>
    </source>
</evidence>
<dbReference type="SUPFAM" id="SSF52540">
    <property type="entry name" value="P-loop containing nucleoside triphosphate hydrolases"/>
    <property type="match status" value="1"/>
</dbReference>
<dbReference type="OrthoDB" id="9810761at2"/>
<dbReference type="Proteomes" id="UP000462152">
    <property type="component" value="Unassembled WGS sequence"/>
</dbReference>
<dbReference type="InterPro" id="IPR003593">
    <property type="entry name" value="AAA+_ATPase"/>
</dbReference>
<dbReference type="EMBL" id="WOGT01000001">
    <property type="protein sequence ID" value="MUN53663.1"/>
    <property type="molecule type" value="Genomic_DNA"/>
</dbReference>
<dbReference type="PANTHER" id="PTHR30486">
    <property type="entry name" value="TWITCHING MOTILITY PROTEIN PILT"/>
    <property type="match status" value="1"/>
</dbReference>
<sequence length="372" mass="39427">MSPVSPAAERLAAWEARRARFQGLGILEPLLERPGVTDIYVNGPREIWTDGAQGMQRTGLCFPDDAAVRDLATRIIASEGQRLDASRPCADVQTPDGYRFHAVLPPVAARQTHLSIRLQPALRPDFSALQKAGMFSEETGELIRSLVRRKRSLLISGGTGTGKTTLLNAVLGLCPPTERLVLIEDSPELEPDHPHVVSLRSRYANAEGAGEVTLTSLIRQALRMGPDRLILGECRGAEVKDFLLAMNTGHEGGGVTLHANSAASVPSRLLALGALAGLGHDAVAHQAANAVDVVVHVRRSGVHRWVSQLGLLSLEGNDLVVVLAVEFGVDGDATCARAWSTLAALAGLHGSRPASWQSSPQGSGPLTGGVRP</sequence>
<dbReference type="RefSeq" id="WP_129314690.1">
    <property type="nucleotide sequence ID" value="NZ_NOIQ01000002.1"/>
</dbReference>
<evidence type="ECO:0000313" key="4">
    <source>
        <dbReference type="EMBL" id="MUN53663.1"/>
    </source>
</evidence>
<organism evidence="4 5">
    <name type="scientific">Rothia koreensis</name>
    <dbReference type="NCBI Taxonomy" id="592378"/>
    <lineage>
        <taxon>Bacteria</taxon>
        <taxon>Bacillati</taxon>
        <taxon>Actinomycetota</taxon>
        <taxon>Actinomycetes</taxon>
        <taxon>Micrococcales</taxon>
        <taxon>Micrococcaceae</taxon>
        <taxon>Rothia</taxon>
    </lineage>
</organism>